<dbReference type="SUPFAM" id="SSF53474">
    <property type="entry name" value="alpha/beta-Hydrolases"/>
    <property type="match status" value="1"/>
</dbReference>
<comment type="similarity">
    <text evidence="1">Belongs to the AB hydrolase superfamily. AB hydrolase 2 family.</text>
</comment>
<dbReference type="InterPro" id="IPR029058">
    <property type="entry name" value="AB_hydrolase_fold"/>
</dbReference>
<evidence type="ECO:0000256" key="1">
    <source>
        <dbReference type="ARBA" id="ARBA00006499"/>
    </source>
</evidence>
<comment type="caution">
    <text evidence="4">The sequence shown here is derived from an EMBL/GenBank/DDBJ whole genome shotgun (WGS) entry which is preliminary data.</text>
</comment>
<dbReference type="Pfam" id="PF02230">
    <property type="entry name" value="Abhydrolase_2"/>
    <property type="match status" value="1"/>
</dbReference>
<organism evidence="4 5">
    <name type="scientific">Piscinibacter terrae</name>
    <dbReference type="NCBI Taxonomy" id="2496871"/>
    <lineage>
        <taxon>Bacteria</taxon>
        <taxon>Pseudomonadati</taxon>
        <taxon>Pseudomonadota</taxon>
        <taxon>Betaproteobacteria</taxon>
        <taxon>Burkholderiales</taxon>
        <taxon>Sphaerotilaceae</taxon>
        <taxon>Piscinibacter</taxon>
    </lineage>
</organism>
<dbReference type="GO" id="GO:0016787">
    <property type="term" value="F:hydrolase activity"/>
    <property type="evidence" value="ECO:0007669"/>
    <property type="project" value="UniProtKB-KW"/>
</dbReference>
<accession>A0A3N7J114</accession>
<dbReference type="Proteomes" id="UP000267464">
    <property type="component" value="Unassembled WGS sequence"/>
</dbReference>
<dbReference type="RefSeq" id="WP_124540998.1">
    <property type="nucleotide sequence ID" value="NZ_QUSW01000003.1"/>
</dbReference>
<reference evidence="4 5" key="1">
    <citation type="submission" date="2018-08" db="EMBL/GenBank/DDBJ databases">
        <authorList>
            <person name="Khan S.A."/>
            <person name="Jeon C.O."/>
            <person name="Chun B.H."/>
            <person name="Jeong S.E."/>
        </authorList>
    </citation>
    <scope>NUCLEOTIDE SEQUENCE [LARGE SCALE GENOMIC DNA]</scope>
    <source>
        <strain evidence="4 5">S-16</strain>
    </source>
</reference>
<keyword evidence="2" id="KW-0378">Hydrolase</keyword>
<reference evidence="4 5" key="2">
    <citation type="submission" date="2018-12" db="EMBL/GenBank/DDBJ databases">
        <title>Rhizobacter gummiphilus sp. nov., a rubber-degrading bacterium isolated from the soil of a botanical garden in Japan.</title>
        <authorList>
            <person name="Shunsuke S.S."/>
        </authorList>
    </citation>
    <scope>NUCLEOTIDE SEQUENCE [LARGE SCALE GENOMIC DNA]</scope>
    <source>
        <strain evidence="4 5">S-16</strain>
    </source>
</reference>
<dbReference type="OrthoDB" id="9801763at2"/>
<evidence type="ECO:0000256" key="2">
    <source>
        <dbReference type="ARBA" id="ARBA00022801"/>
    </source>
</evidence>
<keyword evidence="5" id="KW-1185">Reference proteome</keyword>
<evidence type="ECO:0000313" key="5">
    <source>
        <dbReference type="Proteomes" id="UP000267464"/>
    </source>
</evidence>
<proteinExistence type="inferred from homology"/>
<gene>
    <name evidence="4" type="ORF">DZC73_14350</name>
</gene>
<name>A0A3N7J114_9BURK</name>
<dbReference type="PANTHER" id="PTHR10655:SF17">
    <property type="entry name" value="LYSOPHOSPHOLIPASE-LIKE PROTEIN 1"/>
    <property type="match status" value="1"/>
</dbReference>
<dbReference type="EMBL" id="QUSW01000003">
    <property type="protein sequence ID" value="RQP24642.1"/>
    <property type="molecule type" value="Genomic_DNA"/>
</dbReference>
<sequence>MSLQTIEVGPAGPVSTSVIILHGLGADGTDFLSFADELEVPGGPVRWIFPRAPVMPVTINNGYAMRAWYDIFGFDGASGEDDAGLRRSMAEVHALLDREQERGVPAGRIVLGGFSQGCAMTLLSALRYPKRLAGLIGMSGYLPLASTLAAERHAANADVPLFLAHGRSDPVVGFDRATASRDALLALGYQVEWHEYPMQHSVCPQEVVDLQKWLHKTL</sequence>
<evidence type="ECO:0000259" key="3">
    <source>
        <dbReference type="Pfam" id="PF02230"/>
    </source>
</evidence>
<protein>
    <submittedName>
        <fullName evidence="4">Carboxylesterase</fullName>
    </submittedName>
</protein>
<evidence type="ECO:0000313" key="4">
    <source>
        <dbReference type="EMBL" id="RQP24642.1"/>
    </source>
</evidence>
<feature type="domain" description="Phospholipase/carboxylesterase/thioesterase" evidence="3">
    <location>
        <begin position="10"/>
        <end position="217"/>
    </location>
</feature>
<dbReference type="Gene3D" id="3.40.50.1820">
    <property type="entry name" value="alpha/beta hydrolase"/>
    <property type="match status" value="1"/>
</dbReference>
<dbReference type="PANTHER" id="PTHR10655">
    <property type="entry name" value="LYSOPHOSPHOLIPASE-RELATED"/>
    <property type="match status" value="1"/>
</dbReference>
<dbReference type="AlphaFoldDB" id="A0A3N7J114"/>
<dbReference type="InterPro" id="IPR050565">
    <property type="entry name" value="LYPA1-2/EST-like"/>
</dbReference>
<dbReference type="InterPro" id="IPR003140">
    <property type="entry name" value="PLipase/COase/thioEstase"/>
</dbReference>